<proteinExistence type="predicted"/>
<reference evidence="2" key="1">
    <citation type="submission" date="2022-12" db="EMBL/GenBank/DDBJ databases">
        <title>Draft genome assemblies for two species of Escallonia (Escalloniales).</title>
        <authorList>
            <person name="Chanderbali A."/>
            <person name="Dervinis C."/>
            <person name="Anghel I."/>
            <person name="Soltis D."/>
            <person name="Soltis P."/>
            <person name="Zapata F."/>
        </authorList>
    </citation>
    <scope>NUCLEOTIDE SEQUENCE</scope>
    <source>
        <strain evidence="2">UCBG92.1500</strain>
        <tissue evidence="2">Leaf</tissue>
    </source>
</reference>
<dbReference type="Gene3D" id="2.60.210.10">
    <property type="entry name" value="Apoptosis, Tumor Necrosis Factor Receptor Associated Protein 2, Chain A"/>
    <property type="match status" value="2"/>
</dbReference>
<gene>
    <name evidence="2" type="ORF">RJ640_001465</name>
</gene>
<dbReference type="InterPro" id="IPR002083">
    <property type="entry name" value="MATH/TRAF_dom"/>
</dbReference>
<dbReference type="InterPro" id="IPR008974">
    <property type="entry name" value="TRAF-like"/>
</dbReference>
<dbReference type="Pfam" id="PF22486">
    <property type="entry name" value="MATH_2"/>
    <property type="match status" value="1"/>
</dbReference>
<dbReference type="SUPFAM" id="SSF49599">
    <property type="entry name" value="TRAF domain-like"/>
    <property type="match status" value="1"/>
</dbReference>
<protein>
    <recommendedName>
        <fullName evidence="1">MATH domain-containing protein</fullName>
    </recommendedName>
</protein>
<feature type="domain" description="MATH" evidence="1">
    <location>
        <begin position="95"/>
        <end position="185"/>
    </location>
</feature>
<evidence type="ECO:0000313" key="2">
    <source>
        <dbReference type="EMBL" id="KAK2965388.1"/>
    </source>
</evidence>
<dbReference type="PANTHER" id="PTHR46162:SF40">
    <property type="entry name" value="TRAF-LIKE FAMILY PROTEIN"/>
    <property type="match status" value="1"/>
</dbReference>
<sequence>MDITLSIAKLMKKRKTATPRQMHCGERNANDADGRRFHAMSDEWVFEQLMLVDTLTSDSIGHNDDDSCVFGVEIRLPKYDIGGETLSLTMNPSDENFIQWKIPSLAALDANVQNFSDVKKIAGRDWKLSIYPRGDERAKKQCLSMFLGLATSLPDDRRVYVEYKLRIRNKHGYTDHEKEGQSHFF</sequence>
<evidence type="ECO:0000259" key="1">
    <source>
        <dbReference type="PROSITE" id="PS50144"/>
    </source>
</evidence>
<dbReference type="Proteomes" id="UP001187471">
    <property type="component" value="Unassembled WGS sequence"/>
</dbReference>
<dbReference type="PROSITE" id="PS50144">
    <property type="entry name" value="MATH"/>
    <property type="match status" value="1"/>
</dbReference>
<organism evidence="2 3">
    <name type="scientific">Escallonia rubra</name>
    <dbReference type="NCBI Taxonomy" id="112253"/>
    <lineage>
        <taxon>Eukaryota</taxon>
        <taxon>Viridiplantae</taxon>
        <taxon>Streptophyta</taxon>
        <taxon>Embryophyta</taxon>
        <taxon>Tracheophyta</taxon>
        <taxon>Spermatophyta</taxon>
        <taxon>Magnoliopsida</taxon>
        <taxon>eudicotyledons</taxon>
        <taxon>Gunneridae</taxon>
        <taxon>Pentapetalae</taxon>
        <taxon>asterids</taxon>
        <taxon>campanulids</taxon>
        <taxon>Escalloniales</taxon>
        <taxon>Escalloniaceae</taxon>
        <taxon>Escallonia</taxon>
    </lineage>
</organism>
<accession>A0AA88QA25</accession>
<dbReference type="EMBL" id="JAVXUO010003223">
    <property type="protein sequence ID" value="KAK2965388.1"/>
    <property type="molecule type" value="Genomic_DNA"/>
</dbReference>
<keyword evidence="3" id="KW-1185">Reference proteome</keyword>
<name>A0AA88QA25_9ASTE</name>
<dbReference type="CDD" id="cd00121">
    <property type="entry name" value="MATH"/>
    <property type="match status" value="1"/>
</dbReference>
<evidence type="ECO:0000313" key="3">
    <source>
        <dbReference type="Proteomes" id="UP001187471"/>
    </source>
</evidence>
<dbReference type="PANTHER" id="PTHR46162">
    <property type="entry name" value="TRAF-LIKE FAMILY PROTEIN"/>
    <property type="match status" value="1"/>
</dbReference>
<comment type="caution">
    <text evidence="2">The sequence shown here is derived from an EMBL/GenBank/DDBJ whole genome shotgun (WGS) entry which is preliminary data.</text>
</comment>
<dbReference type="AlphaFoldDB" id="A0AA88QA25"/>